<dbReference type="Pfam" id="PF13424">
    <property type="entry name" value="TPR_12"/>
    <property type="match status" value="2"/>
</dbReference>
<sequence length="524" mass="57485">MTDDAAAIPPRTWEPEALLGEDMGRAYRRFVEWMYDARFCLAVVEVSTPWKRDALIAWTSAKYAGVRTLRLDEVGPRKKSLWRTLEETCAPEAGTKVLILERLEEAEERQYLMGELNIKRDELVRDFPVMWIVLVHRAAAMEMRMKAPDFCDIARTWLWEEHPPELKEMLSAIEARSIAVGPAPMGEGAPGRELLDAAAHAIELGYPDEAADLLAQFDMKNAHAREVPERVLLEAKLLLAQGRYAEAQARAESARAASAARNDQRNLARALYALAGVELHQGHYSSAEALFQECLVAFEHPSDSYGRANCLNALGLISSLRGQHAEARTYLQEATALYTESGDGVSRAASLQVLAGVEAAQERYVEARALLLEAIAILSELGDRSGMAATLYALAKVEILQEQYEEARGLLERSLALNERTGFRQGVAASLGQLANVHALQGRLIEAQAAIREAITIQQEIGDAAGRASSQLLLGQLEVGVGRYEDGRRLVQQAVETLTALGSGQAEAARAILRKIDALAIPPT</sequence>
<dbReference type="SUPFAM" id="SSF48452">
    <property type="entry name" value="TPR-like"/>
    <property type="match status" value="2"/>
</dbReference>
<dbReference type="EMBL" id="WJIE01000001">
    <property type="protein sequence ID" value="MRG90654.1"/>
    <property type="molecule type" value="Genomic_DNA"/>
</dbReference>
<protein>
    <submittedName>
        <fullName evidence="1">Tetratricopeptide repeat protein</fullName>
    </submittedName>
</protein>
<evidence type="ECO:0000313" key="2">
    <source>
        <dbReference type="Proteomes" id="UP000440224"/>
    </source>
</evidence>
<dbReference type="PANTHER" id="PTHR47691:SF3">
    <property type="entry name" value="HTH-TYPE TRANSCRIPTIONAL REGULATOR RV0890C-RELATED"/>
    <property type="match status" value="1"/>
</dbReference>
<dbReference type="PANTHER" id="PTHR47691">
    <property type="entry name" value="REGULATOR-RELATED"/>
    <property type="match status" value="1"/>
</dbReference>
<keyword evidence="2" id="KW-1185">Reference proteome</keyword>
<dbReference type="RefSeq" id="WP_153817544.1">
    <property type="nucleotide sequence ID" value="NZ_WJIE01000001.1"/>
</dbReference>
<dbReference type="InterPro" id="IPR019734">
    <property type="entry name" value="TPR_rpt"/>
</dbReference>
<proteinExistence type="predicted"/>
<dbReference type="Pfam" id="PF13374">
    <property type="entry name" value="TPR_10"/>
    <property type="match status" value="1"/>
</dbReference>
<gene>
    <name evidence="1" type="ORF">GF068_01760</name>
</gene>
<dbReference type="AlphaFoldDB" id="A0A6N7PKL2"/>
<comment type="caution">
    <text evidence="1">The sequence shown here is derived from an EMBL/GenBank/DDBJ whole genome shotgun (WGS) entry which is preliminary data.</text>
</comment>
<accession>A0A6N7PKL2</accession>
<dbReference type="InterPro" id="IPR011990">
    <property type="entry name" value="TPR-like_helical_dom_sf"/>
</dbReference>
<dbReference type="OrthoDB" id="5493365at2"/>
<organism evidence="1 2">
    <name type="scientific">Polyangium spumosum</name>
    <dbReference type="NCBI Taxonomy" id="889282"/>
    <lineage>
        <taxon>Bacteria</taxon>
        <taxon>Pseudomonadati</taxon>
        <taxon>Myxococcota</taxon>
        <taxon>Polyangia</taxon>
        <taxon>Polyangiales</taxon>
        <taxon>Polyangiaceae</taxon>
        <taxon>Polyangium</taxon>
    </lineage>
</organism>
<name>A0A6N7PKL2_9BACT</name>
<reference evidence="1 2" key="1">
    <citation type="submission" date="2019-10" db="EMBL/GenBank/DDBJ databases">
        <title>A soil myxobacterium in the family Polyangiaceae.</title>
        <authorList>
            <person name="Li Y."/>
            <person name="Wang J."/>
        </authorList>
    </citation>
    <scope>NUCLEOTIDE SEQUENCE [LARGE SCALE GENOMIC DNA]</scope>
    <source>
        <strain evidence="1 2">DSM 14734</strain>
    </source>
</reference>
<dbReference type="Gene3D" id="1.25.40.10">
    <property type="entry name" value="Tetratricopeptide repeat domain"/>
    <property type="match status" value="2"/>
</dbReference>
<dbReference type="Proteomes" id="UP000440224">
    <property type="component" value="Unassembled WGS sequence"/>
</dbReference>
<evidence type="ECO:0000313" key="1">
    <source>
        <dbReference type="EMBL" id="MRG90654.1"/>
    </source>
</evidence>
<dbReference type="SMART" id="SM00028">
    <property type="entry name" value="TPR"/>
    <property type="match status" value="5"/>
</dbReference>